<protein>
    <recommendedName>
        <fullName evidence="2">Rab3-GAP regulatory subunit N-terminal domain-containing protein</fullName>
    </recommendedName>
</protein>
<dbReference type="InterPro" id="IPR032839">
    <property type="entry name" value="RAB3GAP_N"/>
</dbReference>
<feature type="compositionally biased region" description="Polar residues" evidence="1">
    <location>
        <begin position="566"/>
        <end position="581"/>
    </location>
</feature>
<gene>
    <name evidence="3" type="ORF">VaNZ11_008077</name>
</gene>
<evidence type="ECO:0000313" key="3">
    <source>
        <dbReference type="EMBL" id="GLI64717.1"/>
    </source>
</evidence>
<dbReference type="InterPro" id="IPR026059">
    <property type="entry name" value="Rab3GAP2"/>
</dbReference>
<reference evidence="3 4" key="1">
    <citation type="journal article" date="2023" name="IScience">
        <title>Expanded male sex-determining region conserved during the evolution of homothallism in the green alga Volvox.</title>
        <authorList>
            <person name="Yamamoto K."/>
            <person name="Matsuzaki R."/>
            <person name="Mahakham W."/>
            <person name="Heman W."/>
            <person name="Sekimoto H."/>
            <person name="Kawachi M."/>
            <person name="Minakuchi Y."/>
            <person name="Toyoda A."/>
            <person name="Nozaki H."/>
        </authorList>
    </citation>
    <scope>NUCLEOTIDE SEQUENCE [LARGE SCALE GENOMIC DNA]</scope>
    <source>
        <strain evidence="3 4">NIES-4468</strain>
    </source>
</reference>
<dbReference type="EMBL" id="BSDZ01000020">
    <property type="protein sequence ID" value="GLI64717.1"/>
    <property type="molecule type" value="Genomic_DNA"/>
</dbReference>
<evidence type="ECO:0000259" key="2">
    <source>
        <dbReference type="Pfam" id="PF14655"/>
    </source>
</evidence>
<feature type="region of interest" description="Disordered" evidence="1">
    <location>
        <begin position="607"/>
        <end position="673"/>
    </location>
</feature>
<proteinExistence type="predicted"/>
<sequence length="807" mass="85464">MGPLSSVFTRTDLASLLPGDRFCASAPCFRRRPLKPMFSGKMHPKRTLPGMSKMIKWSKHFETGERPMVPPGPVMKPGQAKRLRALPAQLPAVRQQFLKMTLPRWPGWPSPGRHRRRQALNPMVLQGEVASASAAETALAVPSAAVREAHKVMMEDQELLQQEQQQRLIAAAATPAQPPSKYSLVVLLSGTREGALQLHHADTGAVLLRQQLHSGPVVSIAVRTWRMGLNPSDAVEDVTVGWADAVVRLAAWELRAAATTCYAAYAAAAAVRARGVAGAPGGGQSRFTLWGSSPAAAPTGPEVRPLAVQKWEMPSGAARGRSCVVCCGQRPRDLYSLLQGIGSSSIATGKTIFLAAGKPPSCLAALEVDEQSSGGGGALSYISSVATSVWGLARTARSVAAAPLFLRDGLKSFVLNPLQLAGIGGGSGGVAPSAPAPLASFPDAAAGQRPPVTGVWRQHRDDGRAVLSLAPAPYGSLVAAVDNLGRVFLVELGTMLVSRMWKGYRDAQIAWIEVHERNVARLLGRQRSEDRCDRKPAQQQEQVTEQQQQQQSLQQGRKQLQQKPQHTSQLQEEPPQASASGPSLRGCDGGHNDNACQQVAIGPGAGCRDADRSGYKGSHVQDLDRMAPNKGERDRRPNYRETVNPGSHAAQSSSMFSLPQEMAGQPKAAPGQGDAQKHVCEAAGGHGGRSNAGEYMLLLAVYAPRRQTLELWFPLQGERLAAIASPPKARLLQRGGGGAGGASGELGTWRVADAASAASPPMTPTGCMMCFVGTAPNLGSGFELEQAASVGRDGLQLLDVETVFGLT</sequence>
<comment type="caution">
    <text evidence="3">The sequence shown here is derived from an EMBL/GenBank/DDBJ whole genome shotgun (WGS) entry which is preliminary data.</text>
</comment>
<feature type="compositionally biased region" description="Basic and acidic residues" evidence="1">
    <location>
        <begin position="527"/>
        <end position="536"/>
    </location>
</feature>
<keyword evidence="4" id="KW-1185">Reference proteome</keyword>
<dbReference type="PANTHER" id="PTHR12472">
    <property type="entry name" value="RAB3-GAP REGULATORY DOMAIN"/>
    <property type="match status" value="1"/>
</dbReference>
<feature type="domain" description="Rab3-GAP regulatory subunit N-terminal" evidence="2">
    <location>
        <begin position="461"/>
        <end position="520"/>
    </location>
</feature>
<dbReference type="PANTHER" id="PTHR12472:SF0">
    <property type="entry name" value="RAB3 GTPASE-ACTIVATING PROTEIN NON-CATALYTIC SUBUNIT"/>
    <property type="match status" value="1"/>
</dbReference>
<name>A0ABQ5S5V3_9CHLO</name>
<evidence type="ECO:0000313" key="4">
    <source>
        <dbReference type="Proteomes" id="UP001165090"/>
    </source>
</evidence>
<feature type="compositionally biased region" description="Basic and acidic residues" evidence="1">
    <location>
        <begin position="608"/>
        <end position="639"/>
    </location>
</feature>
<dbReference type="Pfam" id="PF14655">
    <property type="entry name" value="RAB3GAP2_N"/>
    <property type="match status" value="1"/>
</dbReference>
<accession>A0ABQ5S5V3</accession>
<feature type="compositionally biased region" description="Low complexity" evidence="1">
    <location>
        <begin position="538"/>
        <end position="565"/>
    </location>
</feature>
<dbReference type="Proteomes" id="UP001165090">
    <property type="component" value="Unassembled WGS sequence"/>
</dbReference>
<feature type="region of interest" description="Disordered" evidence="1">
    <location>
        <begin position="527"/>
        <end position="590"/>
    </location>
</feature>
<organism evidence="3 4">
    <name type="scientific">Volvox africanus</name>
    <dbReference type="NCBI Taxonomy" id="51714"/>
    <lineage>
        <taxon>Eukaryota</taxon>
        <taxon>Viridiplantae</taxon>
        <taxon>Chlorophyta</taxon>
        <taxon>core chlorophytes</taxon>
        <taxon>Chlorophyceae</taxon>
        <taxon>CS clade</taxon>
        <taxon>Chlamydomonadales</taxon>
        <taxon>Volvocaceae</taxon>
        <taxon>Volvox</taxon>
    </lineage>
</organism>
<evidence type="ECO:0000256" key="1">
    <source>
        <dbReference type="SAM" id="MobiDB-lite"/>
    </source>
</evidence>